<dbReference type="Gene3D" id="2.40.30.10">
    <property type="entry name" value="Translation factors"/>
    <property type="match status" value="1"/>
</dbReference>
<gene>
    <name evidence="7" type="ORF">SAMN05878282_105156</name>
</gene>
<dbReference type="RefSeq" id="WP_076426847.1">
    <property type="nucleotide sequence ID" value="NZ_FTMP01000005.1"/>
</dbReference>
<dbReference type="GO" id="GO:0010181">
    <property type="term" value="F:FMN binding"/>
    <property type="evidence" value="ECO:0007669"/>
    <property type="project" value="InterPro"/>
</dbReference>
<evidence type="ECO:0000259" key="6">
    <source>
        <dbReference type="PROSITE" id="PS51384"/>
    </source>
</evidence>
<feature type="domain" description="FAD-binding FR-type" evidence="6">
    <location>
        <begin position="484"/>
        <end position="589"/>
    </location>
</feature>
<dbReference type="Proteomes" id="UP000185841">
    <property type="component" value="Unassembled WGS sequence"/>
</dbReference>
<dbReference type="InterPro" id="IPR008254">
    <property type="entry name" value="Flavodoxin/NO_synth"/>
</dbReference>
<accession>A0A1N6TRB4</accession>
<dbReference type="InterPro" id="IPR017938">
    <property type="entry name" value="Riboflavin_synthase-like_b-brl"/>
</dbReference>
<evidence type="ECO:0000256" key="3">
    <source>
        <dbReference type="ARBA" id="ARBA00023797"/>
    </source>
</evidence>
<proteinExistence type="predicted"/>
<dbReference type="GO" id="GO:0005829">
    <property type="term" value="C:cytosol"/>
    <property type="evidence" value="ECO:0007669"/>
    <property type="project" value="TreeGrafter"/>
</dbReference>
<dbReference type="InterPro" id="IPR008333">
    <property type="entry name" value="Cbr1-like_FAD-bd_dom"/>
</dbReference>
<name>A0A1N6TRB4_AQUAC</name>
<evidence type="ECO:0000313" key="8">
    <source>
        <dbReference type="Proteomes" id="UP000185841"/>
    </source>
</evidence>
<dbReference type="EC" id="1.6.2.4" evidence="3"/>
<feature type="transmembrane region" description="Helical" evidence="4">
    <location>
        <begin position="289"/>
        <end position="313"/>
    </location>
</feature>
<protein>
    <recommendedName>
        <fullName evidence="3">NADPH--hemoprotein reductase</fullName>
        <ecNumber evidence="3">1.6.2.4</ecNumber>
    </recommendedName>
</protein>
<sequence length="726" mass="77759">MSQRIHLYLSLALGLLLMLSAASGLVLSASVLSGYLQAPASDTQSVGQVAERLVQQLPNIERLERAPDGELRATLATAEGSDQVRVDPLTAAVIGPYQPSATLSWVRDLHRELLLGSAGRWLSGLAALALLALAVSGAWLLARRLGGWHRLLLPIKPGQGLAHWHSVVARWALPVLLVSAGSGLYLAGSSQGWISDGQDVELAYPETVDAVPAAAPGTLSALRNLELQDLRELEFPSANQASYFTVRTATGEGFVNAGSGNWISYQPHGPARQLYETMYELHTAAGSPMWSLILGTASLACLFLGITGTFAWWRRQRQSRSVAGNSPAQQAEAIILVGSQGGSTWDYARQLHEQLAASGMPVHSASMNQLQPSYPQARYLLILTATHGDGQAPQSASTFLQRLAQSRLTPELQAAVLGLGDSRFQHFCGYAEQVEEQLGARGIKPLLALHKVDRGNPGDLELWAQRLGRALGTDLKLTPVQSTPALQPLRLLSREVFGEADEAPAAILRFALDAGQPPARFAPGDLLAVSPGPGLAPRYYSIASADEDGAVEICVRRQPQGLCSQLLHELPVGACVQGSLQPHPDFRPDAGQHPLILVGAGTGLAPLIGFARKNLAQRPLHLYWGGRHAQAGFPYQTELQECLADGRLTRLGLAFSQGPAAMYVQDRLRQDAAELQRLLAQGAQILVCGSREMAAGVRAVMEALLAGQGGSVEQLKQQGRYREDVY</sequence>
<keyword evidence="4" id="KW-0472">Membrane</keyword>
<reference evidence="7 8" key="1">
    <citation type="submission" date="2017-01" db="EMBL/GenBank/DDBJ databases">
        <authorList>
            <person name="Mah S.A."/>
            <person name="Swanson W.J."/>
            <person name="Moy G.W."/>
            <person name="Vacquier V.D."/>
        </authorList>
    </citation>
    <scope>NUCLEOTIDE SEQUENCE [LARGE SCALE GENOMIC DNA]</scope>
    <source>
        <strain evidence="7 8">RU36E</strain>
    </source>
</reference>
<dbReference type="AlphaFoldDB" id="A0A1N6TRB4"/>
<evidence type="ECO:0000313" key="7">
    <source>
        <dbReference type="EMBL" id="SIQ55804.1"/>
    </source>
</evidence>
<keyword evidence="1" id="KW-0285">Flavoprotein</keyword>
<dbReference type="PANTHER" id="PTHR19384:SF17">
    <property type="entry name" value="NADPH--CYTOCHROME P450 REDUCTASE"/>
    <property type="match status" value="1"/>
</dbReference>
<evidence type="ECO:0000256" key="1">
    <source>
        <dbReference type="ARBA" id="ARBA00022630"/>
    </source>
</evidence>
<dbReference type="SUPFAM" id="SSF63380">
    <property type="entry name" value="Riboflavin synthase domain-like"/>
    <property type="match status" value="1"/>
</dbReference>
<dbReference type="PRINTS" id="PR00371">
    <property type="entry name" value="FPNCR"/>
</dbReference>
<evidence type="ECO:0000256" key="4">
    <source>
        <dbReference type="SAM" id="Phobius"/>
    </source>
</evidence>
<dbReference type="PANTHER" id="PTHR19384">
    <property type="entry name" value="NITRIC OXIDE SYNTHASE-RELATED"/>
    <property type="match status" value="1"/>
</dbReference>
<dbReference type="PROSITE" id="PS51384">
    <property type="entry name" value="FAD_FR"/>
    <property type="match status" value="1"/>
</dbReference>
<dbReference type="EMBL" id="FTMP01000005">
    <property type="protein sequence ID" value="SIQ55804.1"/>
    <property type="molecule type" value="Genomic_DNA"/>
</dbReference>
<evidence type="ECO:0000259" key="5">
    <source>
        <dbReference type="PROSITE" id="PS50902"/>
    </source>
</evidence>
<evidence type="ECO:0000256" key="2">
    <source>
        <dbReference type="ARBA" id="ARBA00022643"/>
    </source>
</evidence>
<dbReference type="SUPFAM" id="SSF52218">
    <property type="entry name" value="Flavoproteins"/>
    <property type="match status" value="1"/>
</dbReference>
<dbReference type="Pfam" id="PF00175">
    <property type="entry name" value="NAD_binding_1"/>
    <property type="match status" value="1"/>
</dbReference>
<dbReference type="SUPFAM" id="SSF52343">
    <property type="entry name" value="Ferredoxin reductase-like, C-terminal NADP-linked domain"/>
    <property type="match status" value="1"/>
</dbReference>
<dbReference type="InterPro" id="IPR001709">
    <property type="entry name" value="Flavoprot_Pyr_Nucl_cyt_Rdtase"/>
</dbReference>
<dbReference type="Gene3D" id="3.40.50.360">
    <property type="match status" value="1"/>
</dbReference>
<organism evidence="7 8">
    <name type="scientific">Aquipseudomonas alcaligenes</name>
    <name type="common">Pseudomonas alcaligenes</name>
    <dbReference type="NCBI Taxonomy" id="43263"/>
    <lineage>
        <taxon>Bacteria</taxon>
        <taxon>Pseudomonadati</taxon>
        <taxon>Pseudomonadota</taxon>
        <taxon>Gammaproteobacteria</taxon>
        <taxon>Pseudomonadales</taxon>
        <taxon>Pseudomonadaceae</taxon>
        <taxon>Aquipseudomonas</taxon>
    </lineage>
</organism>
<dbReference type="PROSITE" id="PS50902">
    <property type="entry name" value="FLAVODOXIN_LIKE"/>
    <property type="match status" value="1"/>
</dbReference>
<dbReference type="Pfam" id="PF03929">
    <property type="entry name" value="PepSY_TM"/>
    <property type="match status" value="1"/>
</dbReference>
<dbReference type="InterPro" id="IPR001433">
    <property type="entry name" value="OxRdtase_FAD/NAD-bd"/>
</dbReference>
<feature type="domain" description="Flavodoxin-like" evidence="5">
    <location>
        <begin position="333"/>
        <end position="468"/>
    </location>
</feature>
<keyword evidence="4" id="KW-0812">Transmembrane</keyword>
<feature type="transmembrane region" description="Helical" evidence="4">
    <location>
        <begin position="121"/>
        <end position="142"/>
    </location>
</feature>
<dbReference type="InterPro" id="IPR039261">
    <property type="entry name" value="FNR_nucleotide-bd"/>
</dbReference>
<dbReference type="InterPro" id="IPR029039">
    <property type="entry name" value="Flavoprotein-like_sf"/>
</dbReference>
<dbReference type="InterPro" id="IPR005625">
    <property type="entry name" value="PepSY-ass_TM"/>
</dbReference>
<dbReference type="GO" id="GO:0003958">
    <property type="term" value="F:NADPH-hemoprotein reductase activity"/>
    <property type="evidence" value="ECO:0007669"/>
    <property type="project" value="UniProtKB-EC"/>
</dbReference>
<dbReference type="Pfam" id="PF00258">
    <property type="entry name" value="Flavodoxin_1"/>
    <property type="match status" value="1"/>
</dbReference>
<keyword evidence="2" id="KW-0288">FMN</keyword>
<keyword evidence="4" id="KW-1133">Transmembrane helix</keyword>
<dbReference type="GO" id="GO:0016655">
    <property type="term" value="F:oxidoreductase activity, acting on NAD(P)H, quinone or similar compound as acceptor"/>
    <property type="evidence" value="ECO:0007669"/>
    <property type="project" value="UniProtKB-ARBA"/>
</dbReference>
<dbReference type="GO" id="GO:0050660">
    <property type="term" value="F:flavin adenine dinucleotide binding"/>
    <property type="evidence" value="ECO:0007669"/>
    <property type="project" value="TreeGrafter"/>
</dbReference>
<dbReference type="Pfam" id="PF00970">
    <property type="entry name" value="FAD_binding_6"/>
    <property type="match status" value="1"/>
</dbReference>
<dbReference type="InterPro" id="IPR017927">
    <property type="entry name" value="FAD-bd_FR_type"/>
</dbReference>
<dbReference type="Gene3D" id="3.40.50.80">
    <property type="entry name" value="Nucleotide-binding domain of ferredoxin-NADP reductase (FNR) module"/>
    <property type="match status" value="1"/>
</dbReference>